<sequence length="130" mass="15316">MNRLKELRHEKKLSQKEIALQLQIPLRTYQRWENGESQIKPDKAQALADYFGVSVGYLLGFEQQLINDNEFLRDENTRLNKEFSELNHAVAKANLLDVIIEDGYILQRTLDKCIVKLDEIDQKELKTWKN</sequence>
<proteinExistence type="predicted"/>
<dbReference type="GO" id="GO:0003677">
    <property type="term" value="F:DNA binding"/>
    <property type="evidence" value="ECO:0007669"/>
    <property type="project" value="UniProtKB-KW"/>
</dbReference>
<dbReference type="AlphaFoldDB" id="A0AAE4Q3A1"/>
<comment type="caution">
    <text evidence="4">The sequence shown here is derived from an EMBL/GenBank/DDBJ whole genome shotgun (WGS) entry which is preliminary data.</text>
</comment>
<dbReference type="Proteomes" id="UP001186118">
    <property type="component" value="Unassembled WGS sequence"/>
</dbReference>
<dbReference type="PANTHER" id="PTHR46558:SF11">
    <property type="entry name" value="HTH-TYPE TRANSCRIPTIONAL REGULATOR XRE"/>
    <property type="match status" value="1"/>
</dbReference>
<keyword evidence="2" id="KW-0175">Coiled coil</keyword>
<dbReference type="EMBL" id="JAGQEX010000002">
    <property type="protein sequence ID" value="MDV5976224.1"/>
    <property type="molecule type" value="Genomic_DNA"/>
</dbReference>
<evidence type="ECO:0000259" key="3">
    <source>
        <dbReference type="PROSITE" id="PS50943"/>
    </source>
</evidence>
<dbReference type="Gene3D" id="1.10.260.40">
    <property type="entry name" value="lambda repressor-like DNA-binding domains"/>
    <property type="match status" value="1"/>
</dbReference>
<feature type="domain" description="HTH cro/C1-type" evidence="3">
    <location>
        <begin position="4"/>
        <end position="58"/>
    </location>
</feature>
<evidence type="ECO:0000313" key="4">
    <source>
        <dbReference type="EMBL" id="MDV5976224.1"/>
    </source>
</evidence>
<dbReference type="InterPro" id="IPR010982">
    <property type="entry name" value="Lambda_DNA-bd_dom_sf"/>
</dbReference>
<evidence type="ECO:0000313" key="5">
    <source>
        <dbReference type="Proteomes" id="UP001186118"/>
    </source>
</evidence>
<dbReference type="PROSITE" id="PS50943">
    <property type="entry name" value="HTH_CROC1"/>
    <property type="match status" value="1"/>
</dbReference>
<gene>
    <name evidence="4" type="ORF">KB584_01845</name>
</gene>
<keyword evidence="1" id="KW-0238">DNA-binding</keyword>
<evidence type="ECO:0000256" key="2">
    <source>
        <dbReference type="SAM" id="Coils"/>
    </source>
</evidence>
<evidence type="ECO:0000256" key="1">
    <source>
        <dbReference type="ARBA" id="ARBA00023125"/>
    </source>
</evidence>
<dbReference type="RefSeq" id="WP_159323119.1">
    <property type="nucleotide sequence ID" value="NZ_BLIT01000033.1"/>
</dbReference>
<organism evidence="4 5">
    <name type="scientific">Streptococcus canis</name>
    <dbReference type="NCBI Taxonomy" id="1329"/>
    <lineage>
        <taxon>Bacteria</taxon>
        <taxon>Bacillati</taxon>
        <taxon>Bacillota</taxon>
        <taxon>Bacilli</taxon>
        <taxon>Lactobacillales</taxon>
        <taxon>Streptococcaceae</taxon>
        <taxon>Streptococcus</taxon>
    </lineage>
</organism>
<dbReference type="SUPFAM" id="SSF47413">
    <property type="entry name" value="lambda repressor-like DNA-binding domains"/>
    <property type="match status" value="1"/>
</dbReference>
<name>A0AAE4Q3A1_STRCB</name>
<dbReference type="CDD" id="cd00093">
    <property type="entry name" value="HTH_XRE"/>
    <property type="match status" value="1"/>
</dbReference>
<dbReference type="Pfam" id="PF01381">
    <property type="entry name" value="HTH_3"/>
    <property type="match status" value="1"/>
</dbReference>
<dbReference type="PANTHER" id="PTHR46558">
    <property type="entry name" value="TRACRIPTIONAL REGULATORY PROTEIN-RELATED-RELATED"/>
    <property type="match status" value="1"/>
</dbReference>
<dbReference type="SMART" id="SM00530">
    <property type="entry name" value="HTH_XRE"/>
    <property type="match status" value="1"/>
</dbReference>
<reference evidence="4" key="1">
    <citation type="submission" date="2021-04" db="EMBL/GenBank/DDBJ databases">
        <title>Draft genomes of 20 S. canis strains.</title>
        <authorList>
            <person name="Pagnossin D."/>
            <person name="Weir W."/>
            <person name="Smith A."/>
            <person name="Ure R."/>
            <person name="Oravcova K."/>
        </authorList>
    </citation>
    <scope>NUCLEOTIDE SEQUENCE</scope>
    <source>
        <strain evidence="4">284</strain>
    </source>
</reference>
<accession>A0AAE4Q3A1</accession>
<protein>
    <submittedName>
        <fullName evidence="4">Helix-turn-helix transcriptional regulator</fullName>
    </submittedName>
</protein>
<dbReference type="InterPro" id="IPR001387">
    <property type="entry name" value="Cro/C1-type_HTH"/>
</dbReference>
<feature type="coiled-coil region" evidence="2">
    <location>
        <begin position="62"/>
        <end position="89"/>
    </location>
</feature>